<sequence>MALNYICYIRNGHLQIEDADAAGGPKSDATLYSSDPGYPQRVHFQHPGKHPYNQHSKEALAVAAHNAWTASYSDAPYQQGGVDVLHGPARHVSYARVEALAEPEELIFGLKI</sequence>
<dbReference type="Proteomes" id="UP000054926">
    <property type="component" value="Unassembled WGS sequence"/>
</dbReference>
<dbReference type="PATRIC" id="fig|947033.5.peg.2568"/>
<comment type="caution">
    <text evidence="1">The sequence shown here is derived from an EMBL/GenBank/DDBJ whole genome shotgun (WGS) entry which is preliminary data.</text>
</comment>
<dbReference type="OrthoDB" id="5638713at2"/>
<proteinExistence type="predicted"/>
<dbReference type="RefSeq" id="WP_058511212.1">
    <property type="nucleotide sequence ID" value="NZ_LNYY01000019.1"/>
</dbReference>
<organism evidence="1 2">
    <name type="scientific">Legionella steelei</name>
    <dbReference type="NCBI Taxonomy" id="947033"/>
    <lineage>
        <taxon>Bacteria</taxon>
        <taxon>Pseudomonadati</taxon>
        <taxon>Pseudomonadota</taxon>
        <taxon>Gammaproteobacteria</taxon>
        <taxon>Legionellales</taxon>
        <taxon>Legionellaceae</taxon>
        <taxon>Legionella</taxon>
    </lineage>
</organism>
<keyword evidence="2" id="KW-1185">Reference proteome</keyword>
<dbReference type="EMBL" id="LNYY01000019">
    <property type="protein sequence ID" value="KTD69263.1"/>
    <property type="molecule type" value="Genomic_DNA"/>
</dbReference>
<protein>
    <submittedName>
        <fullName evidence="1">Uncharacterized protein</fullName>
    </submittedName>
</protein>
<evidence type="ECO:0000313" key="1">
    <source>
        <dbReference type="EMBL" id="KTD69263.1"/>
    </source>
</evidence>
<dbReference type="AlphaFoldDB" id="A0A0W0ZJ06"/>
<gene>
    <name evidence="1" type="ORF">Lste_2421</name>
</gene>
<evidence type="ECO:0000313" key="2">
    <source>
        <dbReference type="Proteomes" id="UP000054926"/>
    </source>
</evidence>
<name>A0A0W0ZJ06_9GAMM</name>
<reference evidence="1 2" key="1">
    <citation type="submission" date="2015-11" db="EMBL/GenBank/DDBJ databases">
        <title>Genomic analysis of 38 Legionella species identifies large and diverse effector repertoires.</title>
        <authorList>
            <person name="Burstein D."/>
            <person name="Amaro F."/>
            <person name="Zusman T."/>
            <person name="Lifshitz Z."/>
            <person name="Cohen O."/>
            <person name="Gilbert J.A."/>
            <person name="Pupko T."/>
            <person name="Shuman H.A."/>
            <person name="Segal G."/>
        </authorList>
    </citation>
    <scope>NUCLEOTIDE SEQUENCE [LARGE SCALE GENOMIC DNA]</scope>
    <source>
        <strain evidence="1 2">IMVS3376</strain>
    </source>
</reference>
<accession>A0A0W0ZJ06</accession>